<dbReference type="AlphaFoldDB" id="A0A2K2U4C5"/>
<evidence type="ECO:0000256" key="1">
    <source>
        <dbReference type="SAM" id="MobiDB-lite"/>
    </source>
</evidence>
<dbReference type="Proteomes" id="UP000236488">
    <property type="component" value="Unassembled WGS sequence"/>
</dbReference>
<dbReference type="EMBL" id="PPEL01000050">
    <property type="protein sequence ID" value="PNV65058.1"/>
    <property type="molecule type" value="Genomic_DNA"/>
</dbReference>
<protein>
    <submittedName>
        <fullName evidence="2">Uncharacterized protein</fullName>
    </submittedName>
</protein>
<reference evidence="2 3" key="1">
    <citation type="journal article" date="2018" name="Int. J. Syst. Evol. Microbiol.">
        <title>Rubneribacter badeniensis gen. nov., sp. nov. and Enteroscipio rubneri gen. nov., sp. nov., new members of the Eggerthellaceae isolated from human faeces.</title>
        <authorList>
            <person name="Danylec N."/>
            <person name="Gobl A."/>
            <person name="Stoll D.A."/>
            <person name="Hetzer B."/>
            <person name="Kulling S.E."/>
            <person name="Huch M."/>
        </authorList>
    </citation>
    <scope>NUCLEOTIDE SEQUENCE [LARGE SCALE GENOMIC DNA]</scope>
    <source>
        <strain evidence="2 3">ResAG-85</strain>
    </source>
</reference>
<gene>
    <name evidence="2" type="ORF">C2L80_08585</name>
</gene>
<sequence length="289" mass="32076">MCASDFWARDNVPFERLPTLQELLICCDEKLLVRAIMEGHLQAEAAAAVPKRRKAMKRRLARALAAMRALPVECPSRSSVLLPRERFALHADSRLIERRIVASLALLDDAEEARRAIAPPAERAARASGRAHCAFAEERRYALAPWEESLAYRVWLGGPWCLSERYEALASAFWEMTFFGFEHDRVLARQSRRKAELELDADASDGERGGDGGGAGDGEGARASAFVPVGATVRADRAVRARAFGLELPDRFDEERREALARRVSVLNDAAAGEFWERFLALASRGRAA</sequence>
<organism evidence="2 3">
    <name type="scientific">Rubneribacter badeniensis</name>
    <dbReference type="NCBI Taxonomy" id="2070688"/>
    <lineage>
        <taxon>Bacteria</taxon>
        <taxon>Bacillati</taxon>
        <taxon>Actinomycetota</taxon>
        <taxon>Coriobacteriia</taxon>
        <taxon>Eggerthellales</taxon>
        <taxon>Eggerthellaceae</taxon>
        <taxon>Rubneribacter</taxon>
    </lineage>
</organism>
<comment type="caution">
    <text evidence="2">The sequence shown here is derived from an EMBL/GenBank/DDBJ whole genome shotgun (WGS) entry which is preliminary data.</text>
</comment>
<name>A0A2K2U4C5_9ACTN</name>
<feature type="region of interest" description="Disordered" evidence="1">
    <location>
        <begin position="198"/>
        <end position="221"/>
    </location>
</feature>
<keyword evidence="3" id="KW-1185">Reference proteome</keyword>
<dbReference type="RefSeq" id="WP_092197539.1">
    <property type="nucleotide sequence ID" value="NZ_PPEL01000050.1"/>
</dbReference>
<accession>A0A2K2U4C5</accession>
<evidence type="ECO:0000313" key="2">
    <source>
        <dbReference type="EMBL" id="PNV65058.1"/>
    </source>
</evidence>
<proteinExistence type="predicted"/>
<evidence type="ECO:0000313" key="3">
    <source>
        <dbReference type="Proteomes" id="UP000236488"/>
    </source>
</evidence>